<dbReference type="EMBL" id="CM056795">
    <property type="protein sequence ID" value="KAJ8720530.1"/>
    <property type="molecule type" value="Genomic_DNA"/>
</dbReference>
<comment type="caution">
    <text evidence="1">The sequence shown here is derived from an EMBL/GenBank/DDBJ whole genome shotgun (WGS) entry which is preliminary data.</text>
</comment>
<evidence type="ECO:0000313" key="1">
    <source>
        <dbReference type="EMBL" id="KAJ8720530.1"/>
    </source>
</evidence>
<accession>A0ACC2QLW3</accession>
<proteinExistence type="predicted"/>
<protein>
    <submittedName>
        <fullName evidence="1">Uncharacterized protein</fullName>
    </submittedName>
</protein>
<evidence type="ECO:0000313" key="2">
    <source>
        <dbReference type="Proteomes" id="UP001231649"/>
    </source>
</evidence>
<organism evidence="1 2">
    <name type="scientific">Mythimna loreyi</name>
    <dbReference type="NCBI Taxonomy" id="667449"/>
    <lineage>
        <taxon>Eukaryota</taxon>
        <taxon>Metazoa</taxon>
        <taxon>Ecdysozoa</taxon>
        <taxon>Arthropoda</taxon>
        <taxon>Hexapoda</taxon>
        <taxon>Insecta</taxon>
        <taxon>Pterygota</taxon>
        <taxon>Neoptera</taxon>
        <taxon>Endopterygota</taxon>
        <taxon>Lepidoptera</taxon>
        <taxon>Glossata</taxon>
        <taxon>Ditrysia</taxon>
        <taxon>Noctuoidea</taxon>
        <taxon>Noctuidae</taxon>
        <taxon>Noctuinae</taxon>
        <taxon>Hadenini</taxon>
        <taxon>Mythimna</taxon>
    </lineage>
</organism>
<dbReference type="Proteomes" id="UP001231649">
    <property type="component" value="Chromosome 19"/>
</dbReference>
<sequence>MLRRPQVIWDKGRMMMTDANNFVNNPVLRDNNLSATIPRFHVTRMGVVKDIPTDWTLEELVLGIETPRNCGEVIKARRLNFKNRKENSVSWSPSTTVVLTFSGQVLPEKVYCYNASLPVSVYYLPTIQCMNCLRFGHISSQCRS</sequence>
<reference evidence="1" key="1">
    <citation type="submission" date="2023-03" db="EMBL/GenBank/DDBJ databases">
        <title>Chromosome-level genomes of two armyworms, Mythimna separata and Mythimna loreyi, provide insights into the biosynthesis and reception of sex pheromones.</title>
        <authorList>
            <person name="Zhao H."/>
        </authorList>
    </citation>
    <scope>NUCLEOTIDE SEQUENCE</scope>
    <source>
        <strain evidence="1">BeijingLab</strain>
    </source>
</reference>
<keyword evidence="2" id="KW-1185">Reference proteome</keyword>
<name>A0ACC2QLW3_9NEOP</name>
<gene>
    <name evidence="1" type="ORF">PYW08_005995</name>
</gene>